<dbReference type="PANTHER" id="PTHR12905">
    <property type="entry name" value="METALLOPHOSPHOESTERASE"/>
    <property type="match status" value="1"/>
</dbReference>
<dbReference type="Pfam" id="PF00149">
    <property type="entry name" value="Metallophos"/>
    <property type="match status" value="1"/>
</dbReference>
<dbReference type="OrthoDB" id="630188at2759"/>
<evidence type="ECO:0000313" key="3">
    <source>
        <dbReference type="Proteomes" id="UP000001194"/>
    </source>
</evidence>
<dbReference type="PANTHER" id="PTHR12905:SF0">
    <property type="entry name" value="CALCINEURIN-LIKE PHOSPHOESTERASE DOMAIN-CONTAINING PROTEIN"/>
    <property type="match status" value="1"/>
</dbReference>
<dbReference type="EMBL" id="DS547096">
    <property type="protein sequence ID" value="EDR11005.1"/>
    <property type="molecule type" value="Genomic_DNA"/>
</dbReference>
<keyword evidence="3" id="KW-1185">Reference proteome</keyword>
<feature type="domain" description="Calcineurin-like phosphoesterase" evidence="1">
    <location>
        <begin position="33"/>
        <end position="253"/>
    </location>
</feature>
<dbReference type="Proteomes" id="UP000001194">
    <property type="component" value="Unassembled WGS sequence"/>
</dbReference>
<accession>B0D3X5</accession>
<dbReference type="HOGENOM" id="CLU_041441_4_0_1"/>
<dbReference type="CDD" id="cd07379">
    <property type="entry name" value="MPP_239FB"/>
    <property type="match status" value="1"/>
</dbReference>
<name>B0D3X5_LACBS</name>
<dbReference type="GeneID" id="6074018"/>
<organism evidence="3">
    <name type="scientific">Laccaria bicolor (strain S238N-H82 / ATCC MYA-4686)</name>
    <name type="common">Bicoloured deceiver</name>
    <name type="synonym">Laccaria laccata var. bicolor</name>
    <dbReference type="NCBI Taxonomy" id="486041"/>
    <lineage>
        <taxon>Eukaryota</taxon>
        <taxon>Fungi</taxon>
        <taxon>Dikarya</taxon>
        <taxon>Basidiomycota</taxon>
        <taxon>Agaricomycotina</taxon>
        <taxon>Agaricomycetes</taxon>
        <taxon>Agaricomycetidae</taxon>
        <taxon>Agaricales</taxon>
        <taxon>Agaricineae</taxon>
        <taxon>Hydnangiaceae</taxon>
        <taxon>Laccaria</taxon>
    </lineage>
</organism>
<dbReference type="InterPro" id="IPR004843">
    <property type="entry name" value="Calcineurin-like_PHP"/>
</dbReference>
<dbReference type="SUPFAM" id="SSF56300">
    <property type="entry name" value="Metallo-dependent phosphatases"/>
    <property type="match status" value="1"/>
</dbReference>
<gene>
    <name evidence="2" type="ORF">LACBIDRAFT_316091</name>
</gene>
<dbReference type="AlphaFoldDB" id="B0D3X5"/>
<evidence type="ECO:0000259" key="1">
    <source>
        <dbReference type="Pfam" id="PF00149"/>
    </source>
</evidence>
<dbReference type="InterPro" id="IPR051693">
    <property type="entry name" value="UPF0046_metallophosphoest"/>
</dbReference>
<reference evidence="2 3" key="1">
    <citation type="journal article" date="2008" name="Nature">
        <title>The genome of Laccaria bicolor provides insights into mycorrhizal symbiosis.</title>
        <authorList>
            <person name="Martin F."/>
            <person name="Aerts A."/>
            <person name="Ahren D."/>
            <person name="Brun A."/>
            <person name="Danchin E.G.J."/>
            <person name="Duchaussoy F."/>
            <person name="Gibon J."/>
            <person name="Kohler A."/>
            <person name="Lindquist E."/>
            <person name="Pereda V."/>
            <person name="Salamov A."/>
            <person name="Shapiro H.J."/>
            <person name="Wuyts J."/>
            <person name="Blaudez D."/>
            <person name="Buee M."/>
            <person name="Brokstein P."/>
            <person name="Canbaeck B."/>
            <person name="Cohen D."/>
            <person name="Courty P.E."/>
            <person name="Coutinho P.M."/>
            <person name="Delaruelle C."/>
            <person name="Detter J.C."/>
            <person name="Deveau A."/>
            <person name="DiFazio S."/>
            <person name="Duplessis S."/>
            <person name="Fraissinet-Tachet L."/>
            <person name="Lucic E."/>
            <person name="Frey-Klett P."/>
            <person name="Fourrey C."/>
            <person name="Feussner I."/>
            <person name="Gay G."/>
            <person name="Grimwood J."/>
            <person name="Hoegger P.J."/>
            <person name="Jain P."/>
            <person name="Kilaru S."/>
            <person name="Labbe J."/>
            <person name="Lin Y.C."/>
            <person name="Legue V."/>
            <person name="Le Tacon F."/>
            <person name="Marmeisse R."/>
            <person name="Melayah D."/>
            <person name="Montanini B."/>
            <person name="Muratet M."/>
            <person name="Nehls U."/>
            <person name="Niculita-Hirzel H."/>
            <person name="Oudot-Le Secq M.P."/>
            <person name="Peter M."/>
            <person name="Quesneville H."/>
            <person name="Rajashekar B."/>
            <person name="Reich M."/>
            <person name="Rouhier N."/>
            <person name="Schmutz J."/>
            <person name="Yin T."/>
            <person name="Chalot M."/>
            <person name="Henrissat B."/>
            <person name="Kuees U."/>
            <person name="Lucas S."/>
            <person name="Van de Peer Y."/>
            <person name="Podila G.K."/>
            <person name="Polle A."/>
            <person name="Pukkila P.J."/>
            <person name="Richardson P.M."/>
            <person name="Rouze P."/>
            <person name="Sanders I.R."/>
            <person name="Stajich J.E."/>
            <person name="Tunlid A."/>
            <person name="Tuskan G."/>
            <person name="Grigoriev I.V."/>
        </authorList>
    </citation>
    <scope>NUCLEOTIDE SEQUENCE [LARGE SCALE GENOMIC DNA]</scope>
    <source>
        <strain evidence="3">S238N-H82 / ATCC MYA-4686</strain>
    </source>
</reference>
<proteinExistence type="predicted"/>
<evidence type="ECO:0000313" key="2">
    <source>
        <dbReference type="EMBL" id="EDR11005.1"/>
    </source>
</evidence>
<dbReference type="RefSeq" id="XP_001878306.1">
    <property type="nucleotide sequence ID" value="XM_001878271.1"/>
</dbReference>
<dbReference type="KEGG" id="lbc:LACBIDRAFT_316091"/>
<dbReference type="InParanoid" id="B0D3X5"/>
<protein>
    <submittedName>
        <fullName evidence="2">Predicted protein</fullName>
    </submittedName>
</protein>
<sequence>MTSTRNCATSSVRVYLDYDQESIPPHPGPNWTRFVCISDTHSRVFSIPAGDVLLHAGDLSSWGHPHQLHTTLLWLKSQKHPTKMFLSTGFDLKRLPLMLTLAPRIIAGNHDVNALFKLRKNQHGDTTLEKEEIEQLREIRTIMKSDALREADIYYLEHEPFAFVTPAGRTWKAYGSPAARKYARGAFQYSSSDEASAIYQKIPTDTEILLTHTPPYMTLDRTRREKNAGCRQLAERLATLETCRLHVFGHIHEAHGADIITEGGVERVAVNAAVAHLGSQAVLVDLRN</sequence>
<dbReference type="InterPro" id="IPR029052">
    <property type="entry name" value="Metallo-depent_PP-like"/>
</dbReference>
<dbReference type="GO" id="GO:0016787">
    <property type="term" value="F:hydrolase activity"/>
    <property type="evidence" value="ECO:0007669"/>
    <property type="project" value="InterPro"/>
</dbReference>
<dbReference type="Gene3D" id="3.60.21.10">
    <property type="match status" value="1"/>
</dbReference>